<evidence type="ECO:0000256" key="6">
    <source>
        <dbReference type="ARBA" id="ARBA00023152"/>
    </source>
</evidence>
<feature type="binding site" evidence="8">
    <location>
        <begin position="14"/>
        <end position="16"/>
    </location>
    <ligand>
        <name>substrate</name>
    </ligand>
</feature>
<gene>
    <name evidence="8" type="primary">tpiA</name>
    <name evidence="10" type="ORF">MCB1EB_1694</name>
</gene>
<dbReference type="InterPro" id="IPR013785">
    <property type="entry name" value="Aldolase_TIM"/>
</dbReference>
<dbReference type="FunFam" id="3.20.20.70:FF:000016">
    <property type="entry name" value="Triosephosphate isomerase"/>
    <property type="match status" value="1"/>
</dbReference>
<keyword evidence="7 8" id="KW-0413">Isomerase</keyword>
<name>A0A2Z6EXL9_9BURK</name>
<dbReference type="PROSITE" id="PS00171">
    <property type="entry name" value="TIM_1"/>
    <property type="match status" value="1"/>
</dbReference>
<feature type="binding site" evidence="8">
    <location>
        <position position="179"/>
    </location>
    <ligand>
        <name>substrate</name>
    </ligand>
</feature>
<dbReference type="RefSeq" id="WP_034956874.1">
    <property type="nucleotide sequence ID" value="NZ_AP018150.1"/>
</dbReference>
<evidence type="ECO:0000256" key="1">
    <source>
        <dbReference type="ARBA" id="ARBA00004680"/>
    </source>
</evidence>
<dbReference type="PANTHER" id="PTHR21139:SF42">
    <property type="entry name" value="TRIOSEPHOSPHATE ISOMERASE"/>
    <property type="match status" value="1"/>
</dbReference>
<dbReference type="GO" id="GO:0006094">
    <property type="term" value="P:gluconeogenesis"/>
    <property type="evidence" value="ECO:0007669"/>
    <property type="project" value="UniProtKB-UniRule"/>
</dbReference>
<keyword evidence="6 8" id="KW-0324">Glycolysis</keyword>
<keyword evidence="5 8" id="KW-0963">Cytoplasm</keyword>
<evidence type="ECO:0000313" key="11">
    <source>
        <dbReference type="Proteomes" id="UP000282597"/>
    </source>
</evidence>
<dbReference type="AlphaFoldDB" id="A0A2Z6EXL9"/>
<dbReference type="NCBIfam" id="TIGR00419">
    <property type="entry name" value="tim"/>
    <property type="match status" value="1"/>
</dbReference>
<evidence type="ECO:0000256" key="5">
    <source>
        <dbReference type="ARBA" id="ARBA00022490"/>
    </source>
</evidence>
<comment type="catalytic activity">
    <reaction evidence="8 9">
        <text>D-glyceraldehyde 3-phosphate = dihydroxyacetone phosphate</text>
        <dbReference type="Rhea" id="RHEA:18585"/>
        <dbReference type="ChEBI" id="CHEBI:57642"/>
        <dbReference type="ChEBI" id="CHEBI:59776"/>
        <dbReference type="EC" id="5.3.1.1"/>
    </reaction>
</comment>
<comment type="subunit">
    <text evidence="8 9">Homodimer.</text>
</comment>
<dbReference type="KEGG" id="mcys:MCB1EB_1694"/>
<dbReference type="InterPro" id="IPR020861">
    <property type="entry name" value="Triosephosphate_isomerase_AS"/>
</dbReference>
<dbReference type="InterPro" id="IPR022896">
    <property type="entry name" value="TrioseP_Isoase_bac/euk"/>
</dbReference>
<sequence length="256" mass="26873">MKLLESKNKLIVGNWKMHGSLAGNALLLNALAAGAAKLNASVLTAVCVPFPYLAQVQTLLQQSCVAWGAQDLSAHLAGAYTGEVAGSMVAEFGARWVIVGHSERRLYHQESNEQVVLKAKRALEAGLTPIICVGETLAEREAGQTEQVLGQQLQAVLTALTVAQAERMVLAYEPVWAIGTGKSATVQEVSSVHLFLRRILAAVDAKLAHVRVLYGGSMKPDNARALLAEPGVDGGLVGGASLQAGDFLAICQAAQA</sequence>
<comment type="similarity">
    <text evidence="3 8 9">Belongs to the triosephosphate isomerase family.</text>
</comment>
<feature type="active site" description="Proton acceptor" evidence="8">
    <location>
        <position position="173"/>
    </location>
</feature>
<comment type="pathway">
    <text evidence="8 9">Carbohydrate biosynthesis; gluconeogenesis.</text>
</comment>
<dbReference type="EMBL" id="AP018150">
    <property type="protein sequence ID" value="BBE09855.1"/>
    <property type="molecule type" value="Genomic_DNA"/>
</dbReference>
<dbReference type="PROSITE" id="PS51440">
    <property type="entry name" value="TIM_2"/>
    <property type="match status" value="1"/>
</dbReference>
<dbReference type="InterPro" id="IPR035990">
    <property type="entry name" value="TIM_sf"/>
</dbReference>
<dbReference type="PANTHER" id="PTHR21139">
    <property type="entry name" value="TRIOSEPHOSPHATE ISOMERASE"/>
    <property type="match status" value="1"/>
</dbReference>
<evidence type="ECO:0000256" key="2">
    <source>
        <dbReference type="ARBA" id="ARBA00004939"/>
    </source>
</evidence>
<keyword evidence="4 8" id="KW-0312">Gluconeogenesis</keyword>
<dbReference type="CDD" id="cd00311">
    <property type="entry name" value="TIM"/>
    <property type="match status" value="1"/>
</dbReference>
<evidence type="ECO:0000256" key="8">
    <source>
        <dbReference type="HAMAP-Rule" id="MF_00147"/>
    </source>
</evidence>
<dbReference type="GO" id="GO:0004807">
    <property type="term" value="F:triose-phosphate isomerase activity"/>
    <property type="evidence" value="ECO:0007669"/>
    <property type="project" value="UniProtKB-UniRule"/>
</dbReference>
<dbReference type="UniPathway" id="UPA00109">
    <property type="reaction ID" value="UER00189"/>
</dbReference>
<evidence type="ECO:0000313" key="10">
    <source>
        <dbReference type="EMBL" id="BBE09855.1"/>
    </source>
</evidence>
<protein>
    <recommendedName>
        <fullName evidence="8 9">Triosephosphate isomerase</fullName>
        <shortName evidence="8">TIM</shortName>
        <shortName evidence="8">TPI</shortName>
        <ecNumber evidence="8 9">5.3.1.1</ecNumber>
    </recommendedName>
    <alternativeName>
        <fullName evidence="8">Triose-phosphate isomerase</fullName>
    </alternativeName>
</protein>
<dbReference type="UniPathway" id="UPA00138"/>
<evidence type="ECO:0000256" key="7">
    <source>
        <dbReference type="ARBA" id="ARBA00023235"/>
    </source>
</evidence>
<comment type="pathway">
    <text evidence="2">Carbohydrate metabolism; erythritol degradation.</text>
</comment>
<dbReference type="InterPro" id="IPR000652">
    <property type="entry name" value="Triosephosphate_isomerase"/>
</dbReference>
<comment type="function">
    <text evidence="8">Involved in the gluconeogenesis. Catalyzes stereospecifically the conversion of dihydroxyacetone phosphate (DHAP) to D-glyceraldehyde-3-phosphate (G3P).</text>
</comment>
<dbReference type="GO" id="GO:0046166">
    <property type="term" value="P:glyceraldehyde-3-phosphate biosynthetic process"/>
    <property type="evidence" value="ECO:0007669"/>
    <property type="project" value="TreeGrafter"/>
</dbReference>
<feature type="binding site" evidence="8">
    <location>
        <begin position="238"/>
        <end position="239"/>
    </location>
    <ligand>
        <name>substrate</name>
    </ligand>
</feature>
<dbReference type="EC" id="5.3.1.1" evidence="8 9"/>
<dbReference type="GO" id="GO:0006096">
    <property type="term" value="P:glycolytic process"/>
    <property type="evidence" value="ECO:0007669"/>
    <property type="project" value="UniProtKB-UniRule"/>
</dbReference>
<comment type="pathway">
    <text evidence="1 8 9">Carbohydrate degradation; glycolysis; D-glyceraldehyde 3-phosphate from glycerone phosphate: step 1/1.</text>
</comment>
<feature type="active site" description="Electrophile" evidence="8">
    <location>
        <position position="101"/>
    </location>
</feature>
<reference evidence="10 11" key="1">
    <citation type="journal article" date="2018" name="Microbes Environ.">
        <title>Comparative Genomic Insights into Endofungal Lifestyles of Two Bacterial Endosymbionts, Mycoavidus cysteinexigens and Burkholderia rhizoxinica.</title>
        <authorList>
            <person name="Sharmin D."/>
            <person name="Guo Y."/>
            <person name="Nishizawa T."/>
            <person name="Ohshima S."/>
            <person name="Sato Y."/>
            <person name="Takashima Y."/>
            <person name="Narisawa K."/>
            <person name="Ohta H."/>
        </authorList>
    </citation>
    <scope>NUCLEOTIDE SEQUENCE [LARGE SCALE GENOMIC DNA]</scope>
    <source>
        <strain evidence="10 11">B1-EB</strain>
    </source>
</reference>
<dbReference type="GO" id="GO:0019563">
    <property type="term" value="P:glycerol catabolic process"/>
    <property type="evidence" value="ECO:0007669"/>
    <property type="project" value="TreeGrafter"/>
</dbReference>
<feature type="binding site" evidence="8">
    <location>
        <position position="217"/>
    </location>
    <ligand>
        <name>substrate</name>
    </ligand>
</feature>
<organism evidence="10 11">
    <name type="scientific">Mycoavidus cysteinexigens</name>
    <dbReference type="NCBI Taxonomy" id="1553431"/>
    <lineage>
        <taxon>Bacteria</taxon>
        <taxon>Pseudomonadati</taxon>
        <taxon>Pseudomonadota</taxon>
        <taxon>Betaproteobacteria</taxon>
        <taxon>Burkholderiales</taxon>
        <taxon>Burkholderiaceae</taxon>
        <taxon>Mycoavidus</taxon>
    </lineage>
</organism>
<dbReference type="SUPFAM" id="SSF51351">
    <property type="entry name" value="Triosephosphate isomerase (TIM)"/>
    <property type="match status" value="1"/>
</dbReference>
<evidence type="ECO:0000256" key="9">
    <source>
        <dbReference type="RuleBase" id="RU363013"/>
    </source>
</evidence>
<dbReference type="Pfam" id="PF00121">
    <property type="entry name" value="TIM"/>
    <property type="match status" value="1"/>
</dbReference>
<dbReference type="Proteomes" id="UP000282597">
    <property type="component" value="Chromosome"/>
</dbReference>
<evidence type="ECO:0000256" key="4">
    <source>
        <dbReference type="ARBA" id="ARBA00022432"/>
    </source>
</evidence>
<proteinExistence type="inferred from homology"/>
<dbReference type="GO" id="GO:0005829">
    <property type="term" value="C:cytosol"/>
    <property type="evidence" value="ECO:0007669"/>
    <property type="project" value="TreeGrafter"/>
</dbReference>
<evidence type="ECO:0000256" key="3">
    <source>
        <dbReference type="ARBA" id="ARBA00007422"/>
    </source>
</evidence>
<comment type="subcellular location">
    <subcellularLocation>
        <location evidence="8 9">Cytoplasm</location>
    </subcellularLocation>
</comment>
<accession>A0A2Z6EXL9</accession>
<keyword evidence="11" id="KW-1185">Reference proteome</keyword>
<dbReference type="Gene3D" id="3.20.20.70">
    <property type="entry name" value="Aldolase class I"/>
    <property type="match status" value="1"/>
</dbReference>
<dbReference type="HAMAP" id="MF_00147_B">
    <property type="entry name" value="TIM_B"/>
    <property type="match status" value="1"/>
</dbReference>